<feature type="region of interest" description="Disordered" evidence="1">
    <location>
        <begin position="104"/>
        <end position="133"/>
    </location>
</feature>
<dbReference type="AlphaFoldDB" id="A0AAD3SED3"/>
<sequence>MAKCFNVTQKQRRALIADRKRGLHGDPATGKLKKMSQPLSMSGKRKRKLLKKWRREQKELVVKGLVTMQDIEMVAADGSLPEEAPPLESRRTLAKFHLKRSVKLSARKLKQKGKNRSKSSVSAAEASVDAMAE</sequence>
<name>A0AAD3SED3_NEPGR</name>
<dbReference type="PANTHER" id="PTHR36709:SF1">
    <property type="entry name" value="OS02G0604100 PROTEIN"/>
    <property type="match status" value="1"/>
</dbReference>
<feature type="compositionally biased region" description="Basic residues" evidence="1">
    <location>
        <begin position="104"/>
        <end position="117"/>
    </location>
</feature>
<proteinExistence type="predicted"/>
<protein>
    <submittedName>
        <fullName evidence="2">Uncharacterized protein</fullName>
    </submittedName>
</protein>
<organism evidence="2 3">
    <name type="scientific">Nepenthes gracilis</name>
    <name type="common">Slender pitcher plant</name>
    <dbReference type="NCBI Taxonomy" id="150966"/>
    <lineage>
        <taxon>Eukaryota</taxon>
        <taxon>Viridiplantae</taxon>
        <taxon>Streptophyta</taxon>
        <taxon>Embryophyta</taxon>
        <taxon>Tracheophyta</taxon>
        <taxon>Spermatophyta</taxon>
        <taxon>Magnoliopsida</taxon>
        <taxon>eudicotyledons</taxon>
        <taxon>Gunneridae</taxon>
        <taxon>Pentapetalae</taxon>
        <taxon>Caryophyllales</taxon>
        <taxon>Nepenthaceae</taxon>
        <taxon>Nepenthes</taxon>
    </lineage>
</organism>
<dbReference type="EMBL" id="BSYO01000008">
    <property type="protein sequence ID" value="GMH09109.1"/>
    <property type="molecule type" value="Genomic_DNA"/>
</dbReference>
<feature type="compositionally biased region" description="Low complexity" evidence="1">
    <location>
        <begin position="118"/>
        <end position="133"/>
    </location>
</feature>
<keyword evidence="3" id="KW-1185">Reference proteome</keyword>
<reference evidence="2" key="1">
    <citation type="submission" date="2023-05" db="EMBL/GenBank/DDBJ databases">
        <title>Nepenthes gracilis genome sequencing.</title>
        <authorList>
            <person name="Fukushima K."/>
        </authorList>
    </citation>
    <scope>NUCLEOTIDE SEQUENCE</scope>
    <source>
        <strain evidence="2">SING2019-196</strain>
    </source>
</reference>
<evidence type="ECO:0000313" key="3">
    <source>
        <dbReference type="Proteomes" id="UP001279734"/>
    </source>
</evidence>
<accession>A0AAD3SED3</accession>
<gene>
    <name evidence="2" type="ORF">Nepgr_010949</name>
</gene>
<evidence type="ECO:0000256" key="1">
    <source>
        <dbReference type="SAM" id="MobiDB-lite"/>
    </source>
</evidence>
<comment type="caution">
    <text evidence="2">The sequence shown here is derived from an EMBL/GenBank/DDBJ whole genome shotgun (WGS) entry which is preliminary data.</text>
</comment>
<dbReference type="Proteomes" id="UP001279734">
    <property type="component" value="Unassembled WGS sequence"/>
</dbReference>
<feature type="region of interest" description="Disordered" evidence="1">
    <location>
        <begin position="21"/>
        <end position="50"/>
    </location>
</feature>
<dbReference type="PANTHER" id="PTHR36709">
    <property type="entry name" value="OS02G0604100 PROTEIN"/>
    <property type="match status" value="1"/>
</dbReference>
<evidence type="ECO:0000313" key="2">
    <source>
        <dbReference type="EMBL" id="GMH09109.1"/>
    </source>
</evidence>